<comment type="similarity">
    <text evidence="7">Belongs to the binding-protein-dependent transport system permease family.</text>
</comment>
<evidence type="ECO:0000256" key="5">
    <source>
        <dbReference type="ARBA" id="ARBA00022989"/>
    </source>
</evidence>
<name>A0A968GJM5_9SPIO</name>
<keyword evidence="4 7" id="KW-0812">Transmembrane</keyword>
<dbReference type="PANTHER" id="PTHR43227:SF11">
    <property type="entry name" value="BLL4140 PROTEIN"/>
    <property type="match status" value="1"/>
</dbReference>
<feature type="transmembrane region" description="Helical" evidence="7">
    <location>
        <begin position="123"/>
        <end position="153"/>
    </location>
</feature>
<feature type="domain" description="ABC transmembrane type-1" evidence="8">
    <location>
        <begin position="77"/>
        <end position="293"/>
    </location>
</feature>
<evidence type="ECO:0000256" key="6">
    <source>
        <dbReference type="ARBA" id="ARBA00023136"/>
    </source>
</evidence>
<proteinExistence type="inferred from homology"/>
<feature type="transmembrane region" description="Helical" evidence="7">
    <location>
        <begin position="218"/>
        <end position="236"/>
    </location>
</feature>
<feature type="transmembrane region" description="Helical" evidence="7">
    <location>
        <begin position="272"/>
        <end position="296"/>
    </location>
</feature>
<dbReference type="Pfam" id="PF00528">
    <property type="entry name" value="BPD_transp_1"/>
    <property type="match status" value="1"/>
</dbReference>
<evidence type="ECO:0000256" key="2">
    <source>
        <dbReference type="ARBA" id="ARBA00022448"/>
    </source>
</evidence>
<dbReference type="PANTHER" id="PTHR43227">
    <property type="entry name" value="BLL4140 PROTEIN"/>
    <property type="match status" value="1"/>
</dbReference>
<dbReference type="AlphaFoldDB" id="A0A968GJM5"/>
<dbReference type="GO" id="GO:0005886">
    <property type="term" value="C:plasma membrane"/>
    <property type="evidence" value="ECO:0007669"/>
    <property type="project" value="UniProtKB-SubCell"/>
</dbReference>
<dbReference type="PROSITE" id="PS50928">
    <property type="entry name" value="ABC_TM1"/>
    <property type="match status" value="1"/>
</dbReference>
<evidence type="ECO:0000256" key="7">
    <source>
        <dbReference type="RuleBase" id="RU363032"/>
    </source>
</evidence>
<comment type="subcellular location">
    <subcellularLocation>
        <location evidence="1 7">Cell membrane</location>
        <topology evidence="1 7">Multi-pass membrane protein</topology>
    </subcellularLocation>
</comment>
<evidence type="ECO:0000256" key="1">
    <source>
        <dbReference type="ARBA" id="ARBA00004651"/>
    </source>
</evidence>
<sequence>MKQQELKGLALIRKQLPLQLMVWPMVIFLIIFHYIPIYGIIIAFQDFTIFDGFFGSRWVGLEQFRAFLEDRNFWLATQNTLGINALRLVIGFPAAIILAVMVNEMRMGFFRKSTQTISYLPHFLSWVIFGGMIISWLSSTGIVNQILVGLKIIERPITFLIEPRYYWWIAVFSDIWKEVGWNTILYLAAMAGIDPTLYEAATVDGATRLQQIIKITIPSIRGIIILTFVLAMGGLFGSNLDQTLILQNSLNRSRSEVISSYVFRMGISGGDYSYATAIGLFLSLISLVLVLSTHYITKRMNDRSIF</sequence>
<organism evidence="9 10">
    <name type="scientific">Entomospira culicis</name>
    <dbReference type="NCBI Taxonomy" id="2719989"/>
    <lineage>
        <taxon>Bacteria</taxon>
        <taxon>Pseudomonadati</taxon>
        <taxon>Spirochaetota</taxon>
        <taxon>Spirochaetia</taxon>
        <taxon>Spirochaetales</taxon>
        <taxon>Spirochaetaceae</taxon>
        <taxon>Entomospira</taxon>
    </lineage>
</organism>
<evidence type="ECO:0000256" key="3">
    <source>
        <dbReference type="ARBA" id="ARBA00022475"/>
    </source>
</evidence>
<dbReference type="GO" id="GO:0055085">
    <property type="term" value="P:transmembrane transport"/>
    <property type="evidence" value="ECO:0007669"/>
    <property type="project" value="InterPro"/>
</dbReference>
<dbReference type="Gene3D" id="1.10.3720.10">
    <property type="entry name" value="MetI-like"/>
    <property type="match status" value="1"/>
</dbReference>
<dbReference type="RefSeq" id="WP_167696429.1">
    <property type="nucleotide sequence ID" value="NZ_CP118182.1"/>
</dbReference>
<evidence type="ECO:0000256" key="4">
    <source>
        <dbReference type="ARBA" id="ARBA00022692"/>
    </source>
</evidence>
<gene>
    <name evidence="9" type="ORF">HCT48_08030</name>
</gene>
<feature type="transmembrane region" description="Helical" evidence="7">
    <location>
        <begin position="20"/>
        <end position="44"/>
    </location>
</feature>
<dbReference type="InterPro" id="IPR050809">
    <property type="entry name" value="UgpAE/MalFG_permease"/>
</dbReference>
<reference evidence="9" key="1">
    <citation type="submission" date="2020-03" db="EMBL/GenBank/DDBJ databases">
        <title>Spirochaetal bacteria isolated from arthropods constitute a novel genus Entomospira genus novum within the order Spirochaetales.</title>
        <authorList>
            <person name="Grana-Miraglia L."/>
            <person name="Sikutova S."/>
            <person name="Fingerle V."/>
            <person name="Sing A."/>
            <person name="Castillo-Ramirez S."/>
            <person name="Margos G."/>
            <person name="Rudolf I."/>
        </authorList>
    </citation>
    <scope>NUCLEOTIDE SEQUENCE</scope>
    <source>
        <strain evidence="9">BR149</strain>
    </source>
</reference>
<keyword evidence="3" id="KW-1003">Cell membrane</keyword>
<keyword evidence="10" id="KW-1185">Reference proteome</keyword>
<evidence type="ECO:0000259" key="8">
    <source>
        <dbReference type="PROSITE" id="PS50928"/>
    </source>
</evidence>
<protein>
    <submittedName>
        <fullName evidence="9">Sugar ABC transporter permease</fullName>
    </submittedName>
</protein>
<keyword evidence="2 7" id="KW-0813">Transport</keyword>
<keyword evidence="6 7" id="KW-0472">Membrane</keyword>
<evidence type="ECO:0000313" key="9">
    <source>
        <dbReference type="EMBL" id="NIZ70154.1"/>
    </source>
</evidence>
<feature type="transmembrane region" description="Helical" evidence="7">
    <location>
        <begin position="81"/>
        <end position="102"/>
    </location>
</feature>
<accession>A0A968GJM5</accession>
<dbReference type="SUPFAM" id="SSF161098">
    <property type="entry name" value="MetI-like"/>
    <property type="match status" value="1"/>
</dbReference>
<dbReference type="InterPro" id="IPR035906">
    <property type="entry name" value="MetI-like_sf"/>
</dbReference>
<dbReference type="InterPro" id="IPR000515">
    <property type="entry name" value="MetI-like"/>
</dbReference>
<dbReference type="EMBL" id="JAATLM010000002">
    <property type="protein sequence ID" value="NIZ70154.1"/>
    <property type="molecule type" value="Genomic_DNA"/>
</dbReference>
<evidence type="ECO:0000313" key="10">
    <source>
        <dbReference type="Proteomes" id="UP000778951"/>
    </source>
</evidence>
<dbReference type="Proteomes" id="UP000778951">
    <property type="component" value="Unassembled WGS sequence"/>
</dbReference>
<comment type="caution">
    <text evidence="9">The sequence shown here is derived from an EMBL/GenBank/DDBJ whole genome shotgun (WGS) entry which is preliminary data.</text>
</comment>
<dbReference type="CDD" id="cd06261">
    <property type="entry name" value="TM_PBP2"/>
    <property type="match status" value="1"/>
</dbReference>
<keyword evidence="5 7" id="KW-1133">Transmembrane helix</keyword>